<dbReference type="Pfam" id="PF01535">
    <property type="entry name" value="PPR"/>
    <property type="match status" value="3"/>
</dbReference>
<dbReference type="Pfam" id="PF20431">
    <property type="entry name" value="E_motif"/>
    <property type="match status" value="1"/>
</dbReference>
<dbReference type="Gene3D" id="1.25.40.10">
    <property type="entry name" value="Tetratricopeptide repeat domain"/>
    <property type="match status" value="3"/>
</dbReference>
<feature type="repeat" description="PPR" evidence="2">
    <location>
        <begin position="413"/>
        <end position="447"/>
    </location>
</feature>
<reference evidence="4" key="1">
    <citation type="submission" date="2025-08" db="UniProtKB">
        <authorList>
            <consortium name="RefSeq"/>
        </authorList>
    </citation>
    <scope>IDENTIFICATION</scope>
</reference>
<feature type="repeat" description="PPR" evidence="2">
    <location>
        <begin position="312"/>
        <end position="346"/>
    </location>
</feature>
<name>A0A6I9SPI8_SESIN</name>
<dbReference type="GO" id="GO:0003723">
    <property type="term" value="F:RNA binding"/>
    <property type="evidence" value="ECO:0007669"/>
    <property type="project" value="InterPro"/>
</dbReference>
<dbReference type="SUPFAM" id="SSF48452">
    <property type="entry name" value="TPR-like"/>
    <property type="match status" value="1"/>
</dbReference>
<dbReference type="PANTHER" id="PTHR47926:SF349">
    <property type="entry name" value="(WILD MALAYSIAN BANANA) HYPOTHETICAL PROTEIN"/>
    <property type="match status" value="1"/>
</dbReference>
<evidence type="ECO:0000256" key="1">
    <source>
        <dbReference type="ARBA" id="ARBA00022737"/>
    </source>
</evidence>
<feature type="repeat" description="PPR" evidence="2">
    <location>
        <begin position="382"/>
        <end position="412"/>
    </location>
</feature>
<dbReference type="InterPro" id="IPR002885">
    <property type="entry name" value="PPR_rpt"/>
</dbReference>
<dbReference type="InterPro" id="IPR046848">
    <property type="entry name" value="E_motif"/>
</dbReference>
<dbReference type="GeneID" id="105157352"/>
<dbReference type="InterPro" id="IPR046960">
    <property type="entry name" value="PPR_At4g14850-like_plant"/>
</dbReference>
<dbReference type="PANTHER" id="PTHR47926">
    <property type="entry name" value="PENTATRICOPEPTIDE REPEAT-CONTAINING PROTEIN"/>
    <property type="match status" value="1"/>
</dbReference>
<accession>A0A6I9SPI8</accession>
<sequence length="603" mass="67544">MTYWAKCERSICRHSQIGSYLQRNLRLMLVSHLKKIHTVTSSYACASILRECVQTLNLRKAKAIHANLIKGSTFESDSLFMHNHLMNAYVKLGDVENGLQLFEEMPEKNVVSWTVLIAGFVHKGFPTKAVSLFSDMHRSRVRPNEYTFVSMLHACSFAESVDLICAFQVYALVIRLGFVSNMYLVNAFLTALIRHGMLSEATQVFEGCLDKDIVSWNAMFDGFLKYSCDDIPGFWQRMNSEGIKPDEFTFATGLTGLAELSNLEIGLQAHALLVKSGHGSERCVGNALVDMYLKNQRLTDGLRAFEEIPMKDVCSWTQMATGCLNCGEPIKALRAISEMRKGGIKPNKFTIATGFNACANLASLEEGQKLQGLMIKLGDDLDVCVDNALLDMYAKCGCMDEALRVFRSMAERSVVSWTTMIMGYAQNGHSDEALQIFEDMKLEGAMPNYITFICVLYACSQGGHIDTGLKFFTSMSRDYGIIPGEDHYVCMVNLLGRAGRIKEAEELILDMPFKPSVLIWQTLLGACRLHGDVDTAKRAAEHAFAIDENDPSTYVLLSNTFAEFENWSNAGTLRKWIENRNIKKMPGSSWLEINQDHSNIWGC</sequence>
<dbReference type="InterPro" id="IPR011990">
    <property type="entry name" value="TPR-like_helical_dom_sf"/>
</dbReference>
<dbReference type="FunFam" id="1.25.40.10:FF:000381">
    <property type="entry name" value="Pentatricopeptide repeat-containing protein"/>
    <property type="match status" value="1"/>
</dbReference>
<dbReference type="KEGG" id="sind:105157352"/>
<organism evidence="3 4">
    <name type="scientific">Sesamum indicum</name>
    <name type="common">Oriental sesame</name>
    <name type="synonym">Sesamum orientale</name>
    <dbReference type="NCBI Taxonomy" id="4182"/>
    <lineage>
        <taxon>Eukaryota</taxon>
        <taxon>Viridiplantae</taxon>
        <taxon>Streptophyta</taxon>
        <taxon>Embryophyta</taxon>
        <taxon>Tracheophyta</taxon>
        <taxon>Spermatophyta</taxon>
        <taxon>Magnoliopsida</taxon>
        <taxon>eudicotyledons</taxon>
        <taxon>Gunneridae</taxon>
        <taxon>Pentapetalae</taxon>
        <taxon>asterids</taxon>
        <taxon>lamiids</taxon>
        <taxon>Lamiales</taxon>
        <taxon>Pedaliaceae</taxon>
        <taxon>Sesamum</taxon>
    </lineage>
</organism>
<evidence type="ECO:0000313" key="3">
    <source>
        <dbReference type="Proteomes" id="UP000504604"/>
    </source>
</evidence>
<gene>
    <name evidence="4" type="primary">LOC105157352</name>
</gene>
<feature type="repeat" description="PPR" evidence="2">
    <location>
        <begin position="78"/>
        <end position="108"/>
    </location>
</feature>
<dbReference type="OrthoDB" id="185373at2759"/>
<dbReference type="GO" id="GO:0009451">
    <property type="term" value="P:RNA modification"/>
    <property type="evidence" value="ECO:0007669"/>
    <property type="project" value="InterPro"/>
</dbReference>
<dbReference type="InParanoid" id="A0A6I9SPI8"/>
<dbReference type="AlphaFoldDB" id="A0A6I9SPI8"/>
<feature type="repeat" description="PPR" evidence="2">
    <location>
        <begin position="109"/>
        <end position="143"/>
    </location>
</feature>
<dbReference type="PROSITE" id="PS51375">
    <property type="entry name" value="PPR"/>
    <property type="match status" value="5"/>
</dbReference>
<proteinExistence type="predicted"/>
<dbReference type="Pfam" id="PF13041">
    <property type="entry name" value="PPR_2"/>
    <property type="match status" value="2"/>
</dbReference>
<keyword evidence="3" id="KW-1185">Reference proteome</keyword>
<evidence type="ECO:0000256" key="2">
    <source>
        <dbReference type="PROSITE-ProRule" id="PRU00708"/>
    </source>
</evidence>
<dbReference type="FunFam" id="1.25.40.10:FF:001681">
    <property type="entry name" value="Pentatricopeptide repeat-containing protein At4g33170 family"/>
    <property type="match status" value="1"/>
</dbReference>
<evidence type="ECO:0000313" key="4">
    <source>
        <dbReference type="RefSeq" id="XP_011072063.1"/>
    </source>
</evidence>
<dbReference type="Proteomes" id="UP000504604">
    <property type="component" value="Linkage group LG3"/>
</dbReference>
<dbReference type="NCBIfam" id="TIGR00756">
    <property type="entry name" value="PPR"/>
    <property type="match status" value="5"/>
</dbReference>
<protein>
    <submittedName>
        <fullName evidence="4">Pentatricopeptide repeat-containing protein At2g13600-like</fullName>
    </submittedName>
</protein>
<keyword evidence="1" id="KW-0677">Repeat</keyword>
<dbReference type="RefSeq" id="XP_011072063.1">
    <property type="nucleotide sequence ID" value="XM_011073761.2"/>
</dbReference>